<dbReference type="InterPro" id="IPR036872">
    <property type="entry name" value="CH_dom_sf"/>
</dbReference>
<dbReference type="PANTHER" id="PTHR23167:SF90">
    <property type="entry name" value="MICAL-LIKE PROTEIN 1"/>
    <property type="match status" value="1"/>
</dbReference>
<dbReference type="FunFam" id="1.10.418.10:FF:000112">
    <property type="entry name" value="MICAL like 1"/>
    <property type="match status" value="1"/>
</dbReference>
<dbReference type="STRING" id="7739.C3YWG0"/>
<accession>C3YWG0</accession>
<dbReference type="Gene3D" id="2.10.110.10">
    <property type="entry name" value="Cysteine Rich Protein"/>
    <property type="match status" value="1"/>
</dbReference>
<evidence type="ECO:0000313" key="2">
    <source>
        <dbReference type="EMBL" id="EEN55204.1"/>
    </source>
</evidence>
<dbReference type="Pfam" id="PF00307">
    <property type="entry name" value="CH"/>
    <property type="match status" value="1"/>
</dbReference>
<dbReference type="EMBL" id="GG666561">
    <property type="protein sequence ID" value="EEN55204.1"/>
    <property type="molecule type" value="Genomic_DNA"/>
</dbReference>
<dbReference type="InterPro" id="IPR001715">
    <property type="entry name" value="CH_dom"/>
</dbReference>
<dbReference type="Gene3D" id="1.10.418.10">
    <property type="entry name" value="Calponin-like domain"/>
    <property type="match status" value="1"/>
</dbReference>
<dbReference type="PROSITE" id="PS50021">
    <property type="entry name" value="CH"/>
    <property type="match status" value="1"/>
</dbReference>
<evidence type="ECO:0000259" key="1">
    <source>
        <dbReference type="PROSITE" id="PS50021"/>
    </source>
</evidence>
<dbReference type="eggNOG" id="ENOG502QWQX">
    <property type="taxonomic scope" value="Eukaryota"/>
</dbReference>
<dbReference type="SUPFAM" id="SSF47576">
    <property type="entry name" value="Calponin-homology domain, CH-domain"/>
    <property type="match status" value="1"/>
</dbReference>
<gene>
    <name evidence="2" type="ORF">BRAFLDRAFT_199747</name>
</gene>
<sequence>MSVQFSFALPFHRDFGSLSKENIRENNKLAFDVAEQELGIPSLLDPADMVALKVPDKLSIMTYLSQLYNFFSGPGLGKNPVNPFPMQGLAVFIANGFDFDYRKLSESEVVQRSDKNCSVCDKYVHIVEKVFVDGKMYHRNCFR</sequence>
<reference evidence="2" key="1">
    <citation type="journal article" date="2008" name="Nature">
        <title>The amphioxus genome and the evolution of the chordate karyotype.</title>
        <authorList>
            <consortium name="US DOE Joint Genome Institute (JGI-PGF)"/>
            <person name="Putnam N.H."/>
            <person name="Butts T."/>
            <person name="Ferrier D.E.K."/>
            <person name="Furlong R.F."/>
            <person name="Hellsten U."/>
            <person name="Kawashima T."/>
            <person name="Robinson-Rechavi M."/>
            <person name="Shoguchi E."/>
            <person name="Terry A."/>
            <person name="Yu J.-K."/>
            <person name="Benito-Gutierrez E.L."/>
            <person name="Dubchak I."/>
            <person name="Garcia-Fernandez J."/>
            <person name="Gibson-Brown J.J."/>
            <person name="Grigoriev I.V."/>
            <person name="Horton A.C."/>
            <person name="de Jong P.J."/>
            <person name="Jurka J."/>
            <person name="Kapitonov V.V."/>
            <person name="Kohara Y."/>
            <person name="Kuroki Y."/>
            <person name="Lindquist E."/>
            <person name="Lucas S."/>
            <person name="Osoegawa K."/>
            <person name="Pennacchio L.A."/>
            <person name="Salamov A.A."/>
            <person name="Satou Y."/>
            <person name="Sauka-Spengler T."/>
            <person name="Schmutz J."/>
            <person name="Shin-I T."/>
            <person name="Toyoda A."/>
            <person name="Bronner-Fraser M."/>
            <person name="Fujiyama A."/>
            <person name="Holland L.Z."/>
            <person name="Holland P.W.H."/>
            <person name="Satoh N."/>
            <person name="Rokhsar D.S."/>
        </authorList>
    </citation>
    <scope>NUCLEOTIDE SEQUENCE [LARGE SCALE GENOMIC DNA]</scope>
    <source>
        <strain evidence="2">S238N-H82</strain>
        <tissue evidence="2">Testes</tissue>
    </source>
</reference>
<organism>
    <name type="scientific">Branchiostoma floridae</name>
    <name type="common">Florida lancelet</name>
    <name type="synonym">Amphioxus</name>
    <dbReference type="NCBI Taxonomy" id="7739"/>
    <lineage>
        <taxon>Eukaryota</taxon>
        <taxon>Metazoa</taxon>
        <taxon>Chordata</taxon>
        <taxon>Cephalochordata</taxon>
        <taxon>Leptocardii</taxon>
        <taxon>Amphioxiformes</taxon>
        <taxon>Branchiostomatidae</taxon>
        <taxon>Branchiostoma</taxon>
    </lineage>
</organism>
<dbReference type="InParanoid" id="C3YWG0"/>
<dbReference type="SUPFAM" id="SSF57716">
    <property type="entry name" value="Glucocorticoid receptor-like (DNA-binding domain)"/>
    <property type="match status" value="1"/>
</dbReference>
<name>C3YWG0_BRAFL</name>
<protein>
    <recommendedName>
        <fullName evidence="1">Calponin-homology (CH) domain-containing protein</fullName>
    </recommendedName>
</protein>
<proteinExistence type="predicted"/>
<dbReference type="PANTHER" id="PTHR23167">
    <property type="entry name" value="CALPONIN HOMOLOGY DOMAIN-CONTAINING PROTEIN DDB_G0272472-RELATED"/>
    <property type="match status" value="1"/>
</dbReference>
<dbReference type="InterPro" id="IPR050540">
    <property type="entry name" value="F-actin_Monoox_Mical"/>
</dbReference>
<dbReference type="AlphaFoldDB" id="C3YWG0"/>
<feature type="domain" description="Calponin-homology (CH)" evidence="1">
    <location>
        <begin position="1"/>
        <end position="72"/>
    </location>
</feature>